<dbReference type="Pfam" id="PF00958">
    <property type="entry name" value="GMP_synt_C"/>
    <property type="match status" value="1"/>
</dbReference>
<feature type="region of interest" description="Disordered" evidence="11">
    <location>
        <begin position="1"/>
        <end position="53"/>
    </location>
</feature>
<dbReference type="InterPro" id="IPR001674">
    <property type="entry name" value="GMP_synth_C"/>
</dbReference>
<dbReference type="SUPFAM" id="SSF52317">
    <property type="entry name" value="Class I glutamine amidotransferase-like"/>
    <property type="match status" value="1"/>
</dbReference>
<dbReference type="Gene3D" id="3.30.300.10">
    <property type="match status" value="1"/>
</dbReference>
<evidence type="ECO:0000256" key="11">
    <source>
        <dbReference type="SAM" id="MobiDB-lite"/>
    </source>
</evidence>
<dbReference type="InterPro" id="IPR025777">
    <property type="entry name" value="GMPS_ATP_PPase_dom"/>
</dbReference>
<reference evidence="14" key="1">
    <citation type="journal article" date="2019" name="Int. J. Syst. Evol. Microbiol.">
        <title>The Global Catalogue of Microorganisms (GCM) 10K type strain sequencing project: providing services to taxonomists for standard genome sequencing and annotation.</title>
        <authorList>
            <consortium name="The Broad Institute Genomics Platform"/>
            <consortium name="The Broad Institute Genome Sequencing Center for Infectious Disease"/>
            <person name="Wu L."/>
            <person name="Ma J."/>
        </authorList>
    </citation>
    <scope>NUCLEOTIDE SEQUENCE [LARGE SCALE GENOMIC DNA]</scope>
    <source>
        <strain evidence="14">JCM 18126</strain>
    </source>
</reference>
<gene>
    <name evidence="9 13" type="primary">guaA</name>
    <name evidence="13" type="ORF">GCM10023225_23500</name>
</gene>
<dbReference type="InterPro" id="IPR004739">
    <property type="entry name" value="GMP_synth_GATase"/>
</dbReference>
<dbReference type="InterPro" id="IPR022955">
    <property type="entry name" value="GMP_synthase"/>
</dbReference>
<proteinExistence type="inferred from homology"/>
<comment type="function">
    <text evidence="1 9">Catalyzes the synthesis of GMP from XMP.</text>
</comment>
<evidence type="ECO:0000256" key="7">
    <source>
        <dbReference type="ARBA" id="ARBA00022840"/>
    </source>
</evidence>
<dbReference type="NCBIfam" id="TIGR00884">
    <property type="entry name" value="guaA_Cterm"/>
    <property type="match status" value="1"/>
</dbReference>
<dbReference type="InterPro" id="IPR014729">
    <property type="entry name" value="Rossmann-like_a/b/a_fold"/>
</dbReference>
<evidence type="ECO:0000256" key="3">
    <source>
        <dbReference type="ARBA" id="ARBA00022598"/>
    </source>
</evidence>
<dbReference type="EC" id="6.3.5.2" evidence="9"/>
<comment type="catalytic activity">
    <reaction evidence="9">
        <text>XMP + L-glutamine + ATP + H2O = GMP + L-glutamate + AMP + diphosphate + 2 H(+)</text>
        <dbReference type="Rhea" id="RHEA:11680"/>
        <dbReference type="ChEBI" id="CHEBI:15377"/>
        <dbReference type="ChEBI" id="CHEBI:15378"/>
        <dbReference type="ChEBI" id="CHEBI:29985"/>
        <dbReference type="ChEBI" id="CHEBI:30616"/>
        <dbReference type="ChEBI" id="CHEBI:33019"/>
        <dbReference type="ChEBI" id="CHEBI:57464"/>
        <dbReference type="ChEBI" id="CHEBI:58115"/>
        <dbReference type="ChEBI" id="CHEBI:58359"/>
        <dbReference type="ChEBI" id="CHEBI:456215"/>
        <dbReference type="EC" id="6.3.5.2"/>
    </reaction>
</comment>
<feature type="active site" evidence="9">
    <location>
        <position position="225"/>
    </location>
</feature>
<keyword evidence="5 9" id="KW-0332">GMP biosynthesis</keyword>
<dbReference type="InterPro" id="IPR017926">
    <property type="entry name" value="GATASE"/>
</dbReference>
<keyword evidence="7 9" id="KW-0067">ATP-binding</keyword>
<evidence type="ECO:0000259" key="12">
    <source>
        <dbReference type="PROSITE" id="PS51553"/>
    </source>
</evidence>
<keyword evidence="4 9" id="KW-0547">Nucleotide-binding</keyword>
<keyword evidence="6 9" id="KW-0658">Purine biosynthesis</keyword>
<feature type="active site" description="Nucleophile" evidence="9">
    <location>
        <position position="134"/>
    </location>
</feature>
<evidence type="ECO:0000256" key="8">
    <source>
        <dbReference type="ARBA" id="ARBA00022962"/>
    </source>
</evidence>
<feature type="active site" evidence="9">
    <location>
        <position position="223"/>
    </location>
</feature>
<accession>A0ABP9I0C9</accession>
<dbReference type="PROSITE" id="PS51273">
    <property type="entry name" value="GATASE_TYPE_1"/>
    <property type="match status" value="1"/>
</dbReference>
<comment type="pathway">
    <text evidence="2 9">Purine metabolism; GMP biosynthesis; GMP from XMP (L-Gln route): step 1/1.</text>
</comment>
<comment type="caution">
    <text evidence="13">The sequence shown here is derived from an EMBL/GenBank/DDBJ whole genome shotgun (WGS) entry which is preliminary data.</text>
</comment>
<evidence type="ECO:0000313" key="14">
    <source>
        <dbReference type="Proteomes" id="UP001501195"/>
    </source>
</evidence>
<dbReference type="PRINTS" id="PR00099">
    <property type="entry name" value="CPSGATASE"/>
</dbReference>
<dbReference type="NCBIfam" id="TIGR00888">
    <property type="entry name" value="guaA_Nterm"/>
    <property type="match status" value="1"/>
</dbReference>
<sequence length="574" mass="60983">MTQHAGSTPDPTHFDPPPGASPDDTGIAATEPVAGGGAAVTEPAETPERAAERTHRPVLVVDYGAQYAQLIARRVREADVFSEIVPSTTPVAEMLAKEPAAVILSGGPSSVYAEGAPQVDPALFDAGVPVLGICYGFQAMAQALGGEVARTGLREYGGTGARVVDAEGSTLLRGQPAEQSVWMSHGDAVTRAPEGFRVVADSQGAPVAAFEDDGRRLYGVQWHPEVKHSTFGQEVLRNFLHRGAGIDPDWTTGNVIEEQVARIRQQVGDGRVICGLSGGVDSAVAAALVQRAVGEQLTCVFVDHGLLRAGEAEQVEQDFVAVTGVKLHVVDARETFLAALAGVSDPETKRKTIGREFIRAFERAAREIIADAGEHGGEVRFLVQGTLYPDVVESGGGTGAATIKSHHNVGGLPDDLAFELVEPLRTLFKDEVRAVGTELGLPEDMVWRQPFPGPGLAIRIVGEVTAERLDTLRTADAIARAELTAAGLDREIWQCPVVLLADVRSVGVQGDGRTYGHPVVLRPVSSEDAMTADWTRLPYDVLARISTRITNEVAEVNRVVLDVTSKPPGTIEWE</sequence>
<dbReference type="CDD" id="cd01742">
    <property type="entry name" value="GATase1_GMP_Synthase"/>
    <property type="match status" value="1"/>
</dbReference>
<feature type="domain" description="GMPS ATP-PPase" evidence="12">
    <location>
        <begin position="250"/>
        <end position="448"/>
    </location>
</feature>
<evidence type="ECO:0000256" key="4">
    <source>
        <dbReference type="ARBA" id="ARBA00022741"/>
    </source>
</evidence>
<dbReference type="Gene3D" id="3.40.50.880">
    <property type="match status" value="1"/>
</dbReference>
<dbReference type="EMBL" id="BAABIL010000356">
    <property type="protein sequence ID" value="GAA4983407.1"/>
    <property type="molecule type" value="Genomic_DNA"/>
</dbReference>
<dbReference type="HAMAP" id="MF_00344">
    <property type="entry name" value="GMP_synthase"/>
    <property type="match status" value="1"/>
</dbReference>
<dbReference type="SUPFAM" id="SSF52402">
    <property type="entry name" value="Adenine nucleotide alpha hydrolases-like"/>
    <property type="match status" value="1"/>
</dbReference>
<feature type="compositionally biased region" description="Polar residues" evidence="11">
    <location>
        <begin position="1"/>
        <end position="10"/>
    </location>
</feature>
<dbReference type="Pfam" id="PF00117">
    <property type="entry name" value="GATase"/>
    <property type="match status" value="1"/>
</dbReference>
<dbReference type="Pfam" id="PF02540">
    <property type="entry name" value="NAD_synthase"/>
    <property type="match status" value="1"/>
</dbReference>
<organism evidence="13 14">
    <name type="scientific">Kineococcus glutinatus</name>
    <dbReference type="NCBI Taxonomy" id="1070872"/>
    <lineage>
        <taxon>Bacteria</taxon>
        <taxon>Bacillati</taxon>
        <taxon>Actinomycetota</taxon>
        <taxon>Actinomycetes</taxon>
        <taxon>Kineosporiales</taxon>
        <taxon>Kineosporiaceae</taxon>
        <taxon>Kineococcus</taxon>
    </lineage>
</organism>
<dbReference type="CDD" id="cd01997">
    <property type="entry name" value="GMP_synthase_C"/>
    <property type="match status" value="1"/>
</dbReference>
<keyword evidence="8 9" id="KW-0315">Glutamine amidotransferase</keyword>
<dbReference type="PROSITE" id="PS51553">
    <property type="entry name" value="GMPS_ATP_PPASE"/>
    <property type="match status" value="1"/>
</dbReference>
<dbReference type="InterPro" id="IPR029062">
    <property type="entry name" value="Class_I_gatase-like"/>
</dbReference>
<name>A0ABP9I0C9_9ACTN</name>
<dbReference type="NCBIfam" id="NF000848">
    <property type="entry name" value="PRK00074.1"/>
    <property type="match status" value="1"/>
</dbReference>
<comment type="subunit">
    <text evidence="9">Homodimer.</text>
</comment>
<dbReference type="PANTHER" id="PTHR11922:SF2">
    <property type="entry name" value="GMP SYNTHASE [GLUTAMINE-HYDROLYZING]"/>
    <property type="match status" value="1"/>
</dbReference>
<dbReference type="PRINTS" id="PR00096">
    <property type="entry name" value="GATASE"/>
</dbReference>
<evidence type="ECO:0000256" key="2">
    <source>
        <dbReference type="ARBA" id="ARBA00005153"/>
    </source>
</evidence>
<evidence type="ECO:0000256" key="10">
    <source>
        <dbReference type="PROSITE-ProRule" id="PRU00886"/>
    </source>
</evidence>
<protein>
    <recommendedName>
        <fullName evidence="9">GMP synthase [glutamine-hydrolyzing]</fullName>
        <ecNumber evidence="9">6.3.5.2</ecNumber>
    </recommendedName>
    <alternativeName>
        <fullName evidence="9">GMP synthetase</fullName>
    </alternativeName>
    <alternativeName>
        <fullName evidence="9">Glutamine amidotransferase</fullName>
    </alternativeName>
</protein>
<evidence type="ECO:0000256" key="9">
    <source>
        <dbReference type="HAMAP-Rule" id="MF_00344"/>
    </source>
</evidence>
<feature type="binding site" evidence="10">
    <location>
        <begin position="277"/>
        <end position="283"/>
    </location>
    <ligand>
        <name>ATP</name>
        <dbReference type="ChEBI" id="CHEBI:30616"/>
    </ligand>
</feature>
<evidence type="ECO:0000256" key="5">
    <source>
        <dbReference type="ARBA" id="ARBA00022749"/>
    </source>
</evidence>
<evidence type="ECO:0000256" key="6">
    <source>
        <dbReference type="ARBA" id="ARBA00022755"/>
    </source>
</evidence>
<dbReference type="Gene3D" id="3.40.50.620">
    <property type="entry name" value="HUPs"/>
    <property type="match status" value="1"/>
</dbReference>
<keyword evidence="3 9" id="KW-0436">Ligase</keyword>
<evidence type="ECO:0000256" key="1">
    <source>
        <dbReference type="ARBA" id="ARBA00002332"/>
    </source>
</evidence>
<dbReference type="PRINTS" id="PR00097">
    <property type="entry name" value="ANTSNTHASEII"/>
</dbReference>
<dbReference type="SUPFAM" id="SSF54810">
    <property type="entry name" value="GMP synthetase C-terminal dimerisation domain"/>
    <property type="match status" value="1"/>
</dbReference>
<evidence type="ECO:0000313" key="13">
    <source>
        <dbReference type="EMBL" id="GAA4983407.1"/>
    </source>
</evidence>
<dbReference type="Proteomes" id="UP001501195">
    <property type="component" value="Unassembled WGS sequence"/>
</dbReference>
<dbReference type="PANTHER" id="PTHR11922">
    <property type="entry name" value="GMP SYNTHASE-RELATED"/>
    <property type="match status" value="1"/>
</dbReference>
<keyword evidence="14" id="KW-1185">Reference proteome</keyword>
<dbReference type="InterPro" id="IPR022310">
    <property type="entry name" value="NAD/GMP_synthase"/>
</dbReference>